<dbReference type="InterPro" id="IPR035093">
    <property type="entry name" value="RelE/ParE_toxin_dom_sf"/>
</dbReference>
<dbReference type="Gene3D" id="3.30.2310.20">
    <property type="entry name" value="RelE-like"/>
    <property type="match status" value="1"/>
</dbReference>
<organism evidence="2 3">
    <name type="scientific">candidate division MSBL1 archaeon SCGC-AAA259A05</name>
    <dbReference type="NCBI Taxonomy" id="1698259"/>
    <lineage>
        <taxon>Archaea</taxon>
        <taxon>Methanobacteriati</taxon>
        <taxon>Methanobacteriota</taxon>
        <taxon>candidate division MSBL1</taxon>
    </lineage>
</organism>
<dbReference type="SUPFAM" id="SSF143011">
    <property type="entry name" value="RelE-like"/>
    <property type="match status" value="1"/>
</dbReference>
<dbReference type="InterPro" id="IPR007712">
    <property type="entry name" value="RelE/ParE_toxin"/>
</dbReference>
<accession>A0A133UBY4</accession>
<keyword evidence="3" id="KW-1185">Reference proteome</keyword>
<evidence type="ECO:0000313" key="3">
    <source>
        <dbReference type="Proteomes" id="UP000070163"/>
    </source>
</evidence>
<sequence>MTFLLSPQFKKDVNKLPKSVRKRVRKALYRLRDEERGEIKKVEDDLWRLRVGDYRVYYYPKNNDTYVLRVLHRRHVYRRETIKALLKRINRLEEQ</sequence>
<dbReference type="PANTHER" id="PTHR38813">
    <property type="match status" value="1"/>
</dbReference>
<comment type="caution">
    <text evidence="2">The sequence shown here is derived from an EMBL/GenBank/DDBJ whole genome shotgun (WGS) entry which is preliminary data.</text>
</comment>
<dbReference type="EMBL" id="LHXJ01000001">
    <property type="protein sequence ID" value="KXA91716.1"/>
    <property type="molecule type" value="Genomic_DNA"/>
</dbReference>
<evidence type="ECO:0000256" key="1">
    <source>
        <dbReference type="ARBA" id="ARBA00022649"/>
    </source>
</evidence>
<dbReference type="InterPro" id="IPR052747">
    <property type="entry name" value="TA_system_RelE_toxin"/>
</dbReference>
<dbReference type="AlphaFoldDB" id="A0A133UBY4"/>
<evidence type="ECO:0008006" key="4">
    <source>
        <dbReference type="Google" id="ProtNLM"/>
    </source>
</evidence>
<gene>
    <name evidence="2" type="ORF">AKJ57_00050</name>
</gene>
<name>A0A133UBY4_9EURY</name>
<dbReference type="PANTHER" id="PTHR38813:SF1">
    <property type="entry name" value="TOXIN RELE1-RELATED"/>
    <property type="match status" value="1"/>
</dbReference>
<proteinExistence type="predicted"/>
<dbReference type="Proteomes" id="UP000070163">
    <property type="component" value="Unassembled WGS sequence"/>
</dbReference>
<dbReference type="Pfam" id="PF05016">
    <property type="entry name" value="ParE_toxin"/>
    <property type="match status" value="1"/>
</dbReference>
<evidence type="ECO:0000313" key="2">
    <source>
        <dbReference type="EMBL" id="KXA91716.1"/>
    </source>
</evidence>
<protein>
    <recommendedName>
        <fullName evidence="4">Type II toxin-antitoxin system RelE/ParE family toxin</fullName>
    </recommendedName>
</protein>
<keyword evidence="1" id="KW-1277">Toxin-antitoxin system</keyword>
<reference evidence="2 3" key="1">
    <citation type="journal article" date="2016" name="Sci. Rep.">
        <title>Metabolic traits of an uncultured archaeal lineage -MSBL1- from brine pools of the Red Sea.</title>
        <authorList>
            <person name="Mwirichia R."/>
            <person name="Alam I."/>
            <person name="Rashid M."/>
            <person name="Vinu M."/>
            <person name="Ba-Alawi W."/>
            <person name="Anthony Kamau A."/>
            <person name="Kamanda Ngugi D."/>
            <person name="Goker M."/>
            <person name="Klenk H.P."/>
            <person name="Bajic V."/>
            <person name="Stingl U."/>
        </authorList>
    </citation>
    <scope>NUCLEOTIDE SEQUENCE [LARGE SCALE GENOMIC DNA]</scope>
    <source>
        <strain evidence="2">SCGC-AAA259A05</strain>
    </source>
</reference>